<comment type="caution">
    <text evidence="3">The sequence shown here is derived from an EMBL/GenBank/DDBJ whole genome shotgun (WGS) entry which is preliminary data.</text>
</comment>
<gene>
    <name evidence="3" type="ORF">CROQUDRAFT_53687</name>
</gene>
<evidence type="ECO:0000313" key="4">
    <source>
        <dbReference type="Proteomes" id="UP000886653"/>
    </source>
</evidence>
<feature type="region of interest" description="Disordered" evidence="2">
    <location>
        <begin position="1"/>
        <end position="38"/>
    </location>
</feature>
<organism evidence="3 4">
    <name type="scientific">Cronartium quercuum f. sp. fusiforme G11</name>
    <dbReference type="NCBI Taxonomy" id="708437"/>
    <lineage>
        <taxon>Eukaryota</taxon>
        <taxon>Fungi</taxon>
        <taxon>Dikarya</taxon>
        <taxon>Basidiomycota</taxon>
        <taxon>Pucciniomycotina</taxon>
        <taxon>Pucciniomycetes</taxon>
        <taxon>Pucciniales</taxon>
        <taxon>Coleosporiaceae</taxon>
        <taxon>Cronartium</taxon>
    </lineage>
</organism>
<dbReference type="SMART" id="SM00268">
    <property type="entry name" value="ACTIN"/>
    <property type="match status" value="1"/>
</dbReference>
<keyword evidence="4" id="KW-1185">Reference proteome</keyword>
<feature type="compositionally biased region" description="Acidic residues" evidence="2">
    <location>
        <begin position="498"/>
        <end position="517"/>
    </location>
</feature>
<dbReference type="InterPro" id="IPR004000">
    <property type="entry name" value="Actin"/>
</dbReference>
<evidence type="ECO:0000256" key="2">
    <source>
        <dbReference type="SAM" id="MobiDB-lite"/>
    </source>
</evidence>
<evidence type="ECO:0008006" key="5">
    <source>
        <dbReference type="Google" id="ProtNLM"/>
    </source>
</evidence>
<feature type="compositionally biased region" description="Polar residues" evidence="2">
    <location>
        <begin position="1"/>
        <end position="22"/>
    </location>
</feature>
<name>A0A9P6T5W5_9BASI</name>
<dbReference type="SUPFAM" id="SSF53067">
    <property type="entry name" value="Actin-like ATPase domain"/>
    <property type="match status" value="2"/>
</dbReference>
<dbReference type="CDD" id="cd10207">
    <property type="entry name" value="ASKHA_NBD_Arp10"/>
    <property type="match status" value="1"/>
</dbReference>
<dbReference type="Gene3D" id="3.90.640.10">
    <property type="entry name" value="Actin, Chain A, domain 4"/>
    <property type="match status" value="2"/>
</dbReference>
<dbReference type="Pfam" id="PF00022">
    <property type="entry name" value="Actin"/>
    <property type="match status" value="1"/>
</dbReference>
<dbReference type="InterPro" id="IPR043129">
    <property type="entry name" value="ATPase_NBD"/>
</dbReference>
<dbReference type="Gene3D" id="3.30.420.40">
    <property type="match status" value="4"/>
</dbReference>
<feature type="region of interest" description="Disordered" evidence="2">
    <location>
        <begin position="497"/>
        <end position="518"/>
    </location>
</feature>
<dbReference type="Proteomes" id="UP000886653">
    <property type="component" value="Unassembled WGS sequence"/>
</dbReference>
<protein>
    <recommendedName>
        <fullName evidence="5">Actin-related protein 10</fullName>
    </recommendedName>
</protein>
<evidence type="ECO:0000313" key="3">
    <source>
        <dbReference type="EMBL" id="KAG0140166.1"/>
    </source>
</evidence>
<dbReference type="PANTHER" id="PTHR11937">
    <property type="entry name" value="ACTIN"/>
    <property type="match status" value="1"/>
</dbReference>
<comment type="similarity">
    <text evidence="1">Belongs to the actin family.</text>
</comment>
<proteinExistence type="inferred from homology"/>
<sequence length="542" mass="60359">MATPTISPVRTYQRTPLSSSTRPNPASAALPPPLNAPSPAYTTNLRSRHALYGTDDRVVLDLGSRVWKAGFSSETRPRVVISVHDLCKCDSLWDLSCPSTLNMAEDAIGHGLRRLFFDYLMVDPKTRKVLLVEPALLPASVRSRIAVVLFEQLYVPSVCFTPSPVLVLIACGTVTGLVIDIGHLESTALPVYLSRPLFPLVRSTTRASARLNARLKALLLRFARFIPIPKFGQSSTSASNTPIVRVSAVPRELLTAEVVEDIKTRLLFVAEQPLRPLPQPPPDDQPLMDSPMVIEPEAYSEETDGILLDNLEKYYKHSTCPETQDAIYRLPTAQPNQRGILKIPGWIRERAAEIMFARREAKEEEEEAPSVTETILECLSKLPIDLRKPLAANIVICGGGAMIPGFVSRLKYELVEILSNPPNRFRTLAPITSTLFILNDRHPNPESLIPIRTRPPAFQMHLLSWIGGSLAGAMRIGGQEVIREHWEAVVESCLVSQEVEEDREQGEEEEEEEEEEEWERRLVGLKIASGILPDWTRVSAVQ</sequence>
<dbReference type="OrthoDB" id="337660at2759"/>
<accession>A0A9P6T5W5</accession>
<dbReference type="EMBL" id="MU167469">
    <property type="protein sequence ID" value="KAG0140166.1"/>
    <property type="molecule type" value="Genomic_DNA"/>
</dbReference>
<evidence type="ECO:0000256" key="1">
    <source>
        <dbReference type="RuleBase" id="RU000487"/>
    </source>
</evidence>
<reference evidence="3" key="1">
    <citation type="submission" date="2013-11" db="EMBL/GenBank/DDBJ databases">
        <title>Genome sequence of the fusiform rust pathogen reveals effectors for host alternation and coevolution with pine.</title>
        <authorList>
            <consortium name="DOE Joint Genome Institute"/>
            <person name="Smith K."/>
            <person name="Pendleton A."/>
            <person name="Kubisiak T."/>
            <person name="Anderson C."/>
            <person name="Salamov A."/>
            <person name="Aerts A."/>
            <person name="Riley R."/>
            <person name="Clum A."/>
            <person name="Lindquist E."/>
            <person name="Ence D."/>
            <person name="Campbell M."/>
            <person name="Kronenberg Z."/>
            <person name="Feau N."/>
            <person name="Dhillon B."/>
            <person name="Hamelin R."/>
            <person name="Burleigh J."/>
            <person name="Smith J."/>
            <person name="Yandell M."/>
            <person name="Nelson C."/>
            <person name="Grigoriev I."/>
            <person name="Davis J."/>
        </authorList>
    </citation>
    <scope>NUCLEOTIDE SEQUENCE</scope>
    <source>
        <strain evidence="3">G11</strain>
    </source>
</reference>
<dbReference type="AlphaFoldDB" id="A0A9P6T5W5"/>